<dbReference type="Pfam" id="PF06439">
    <property type="entry name" value="3keto-disac_hyd"/>
    <property type="match status" value="1"/>
</dbReference>
<evidence type="ECO:0000313" key="3">
    <source>
        <dbReference type="EMBL" id="MBT1696838.1"/>
    </source>
</evidence>
<dbReference type="Proteomes" id="UP001319200">
    <property type="component" value="Unassembled WGS sequence"/>
</dbReference>
<accession>A0AAP2DK53</accession>
<sequence length="239" mass="27395">MRYLTISLLACSLLLTCCIDTTAQNTLTKKEEKDGWKLLFDGKTTKGWRNFNSNDLGAGWKVEDGTLSLDKSVTQREERGDIITHEEYENYELSLEWKIDSCGNSGIIFNVVEDPKYRATYFTGPEMQVLDNTCHPDAKIEKHRAGDLYDLIKCKKETVKPAGQWNQARIVSNKAKYEFWLNGTKVVEFTMHTPEWDAMVAASKFKTMPDFGKATKGHIALQDHGDKVWYRNIKIKVLK</sequence>
<proteinExistence type="predicted"/>
<feature type="chain" id="PRO_5043003601" evidence="1">
    <location>
        <begin position="24"/>
        <end position="239"/>
    </location>
</feature>
<feature type="domain" description="3-keto-alpha-glucoside-1,2-lyase/3-keto-2-hydroxy-glucal hydratase" evidence="2">
    <location>
        <begin position="35"/>
        <end position="236"/>
    </location>
</feature>
<evidence type="ECO:0000313" key="4">
    <source>
        <dbReference type="Proteomes" id="UP001319200"/>
    </source>
</evidence>
<dbReference type="InterPro" id="IPR010496">
    <property type="entry name" value="AL/BT2_dom"/>
</dbReference>
<dbReference type="Gene3D" id="2.60.120.560">
    <property type="entry name" value="Exo-inulinase, domain 1"/>
    <property type="match status" value="1"/>
</dbReference>
<evidence type="ECO:0000256" key="1">
    <source>
        <dbReference type="SAM" id="SignalP"/>
    </source>
</evidence>
<dbReference type="EMBL" id="JAHESF010000006">
    <property type="protein sequence ID" value="MBT1696838.1"/>
    <property type="molecule type" value="Genomic_DNA"/>
</dbReference>
<name>A0AAP2DK53_9BACT</name>
<keyword evidence="1" id="KW-0732">Signal</keyword>
<reference evidence="3 4" key="1">
    <citation type="submission" date="2021-05" db="EMBL/GenBank/DDBJ databases">
        <title>A Polyphasic approach of four new species of the genus Ohtaekwangia: Ohtaekwangia histidinii sp. nov., Ohtaekwangia cretensis sp. nov., Ohtaekwangia indiensis sp. nov., Ohtaekwangia reichenbachii sp. nov. from diverse environment.</title>
        <authorList>
            <person name="Octaviana S."/>
        </authorList>
    </citation>
    <scope>NUCLEOTIDE SEQUENCE [LARGE SCALE GENOMIC DNA]</scope>
    <source>
        <strain evidence="3 4">PWU4</strain>
    </source>
</reference>
<organism evidence="3 4">
    <name type="scientific">Chryseosolibacter histidini</name>
    <dbReference type="NCBI Taxonomy" id="2782349"/>
    <lineage>
        <taxon>Bacteria</taxon>
        <taxon>Pseudomonadati</taxon>
        <taxon>Bacteroidota</taxon>
        <taxon>Cytophagia</taxon>
        <taxon>Cytophagales</taxon>
        <taxon>Chryseotaleaceae</taxon>
        <taxon>Chryseosolibacter</taxon>
    </lineage>
</organism>
<gene>
    <name evidence="3" type="ORF">KK083_08145</name>
</gene>
<dbReference type="RefSeq" id="WP_254162327.1">
    <property type="nucleotide sequence ID" value="NZ_JAHESF010000006.1"/>
</dbReference>
<dbReference type="GO" id="GO:0016787">
    <property type="term" value="F:hydrolase activity"/>
    <property type="evidence" value="ECO:0007669"/>
    <property type="project" value="InterPro"/>
</dbReference>
<feature type="signal peptide" evidence="1">
    <location>
        <begin position="1"/>
        <end position="23"/>
    </location>
</feature>
<comment type="caution">
    <text evidence="3">The sequence shown here is derived from an EMBL/GenBank/DDBJ whole genome shotgun (WGS) entry which is preliminary data.</text>
</comment>
<evidence type="ECO:0000259" key="2">
    <source>
        <dbReference type="Pfam" id="PF06439"/>
    </source>
</evidence>
<dbReference type="AlphaFoldDB" id="A0AAP2DK53"/>
<keyword evidence="4" id="KW-1185">Reference proteome</keyword>
<protein>
    <submittedName>
        <fullName evidence="3">DUF1080 domain-containing protein</fullName>
    </submittedName>
</protein>